<dbReference type="Proteomes" id="UP000195521">
    <property type="component" value="Unassembled WGS sequence"/>
</dbReference>
<evidence type="ECO:0008006" key="4">
    <source>
        <dbReference type="Google" id="ProtNLM"/>
    </source>
</evidence>
<accession>A0A1Y1JT72</accession>
<dbReference type="RefSeq" id="XP_028547244.1">
    <property type="nucleotide sequence ID" value="XM_028691443.1"/>
</dbReference>
<keyword evidence="1" id="KW-0812">Transmembrane</keyword>
<dbReference type="OrthoDB" id="387979at2759"/>
<dbReference type="InterPro" id="IPR008780">
    <property type="entry name" value="Plasmodium_Vir"/>
</dbReference>
<dbReference type="Pfam" id="PF05795">
    <property type="entry name" value="Plasmodium_Vir"/>
    <property type="match status" value="1"/>
</dbReference>
<evidence type="ECO:0000313" key="2">
    <source>
        <dbReference type="EMBL" id="GAW84655.1"/>
    </source>
</evidence>
<name>A0A1Y1JT72_PLAGO</name>
<feature type="transmembrane region" description="Helical" evidence="1">
    <location>
        <begin position="284"/>
        <end position="301"/>
    </location>
</feature>
<keyword evidence="3" id="KW-1185">Reference proteome</keyword>
<keyword evidence="1" id="KW-0472">Membrane</keyword>
<evidence type="ECO:0000313" key="3">
    <source>
        <dbReference type="Proteomes" id="UP000195521"/>
    </source>
</evidence>
<dbReference type="EMBL" id="BDQF01000565">
    <property type="protein sequence ID" value="GAW84655.1"/>
    <property type="molecule type" value="Genomic_DNA"/>
</dbReference>
<reference evidence="3" key="1">
    <citation type="submission" date="2017-04" db="EMBL/GenBank/DDBJ databases">
        <title>Plasmodium gonderi genome.</title>
        <authorList>
            <person name="Arisue N."/>
            <person name="Honma H."/>
            <person name="Kawai S."/>
            <person name="Tougan T."/>
            <person name="Tanabe K."/>
            <person name="Horii T."/>
        </authorList>
    </citation>
    <scope>NUCLEOTIDE SEQUENCE [LARGE SCALE GENOMIC DNA]</scope>
    <source>
        <strain evidence="3">ATCC 30045</strain>
    </source>
</reference>
<feature type="transmembrane region" description="Helical" evidence="1">
    <location>
        <begin position="313"/>
        <end position="334"/>
    </location>
</feature>
<dbReference type="GeneID" id="39745463"/>
<organism evidence="2 3">
    <name type="scientific">Plasmodium gonderi</name>
    <dbReference type="NCBI Taxonomy" id="77519"/>
    <lineage>
        <taxon>Eukaryota</taxon>
        <taxon>Sar</taxon>
        <taxon>Alveolata</taxon>
        <taxon>Apicomplexa</taxon>
        <taxon>Aconoidasida</taxon>
        <taxon>Haemosporida</taxon>
        <taxon>Plasmodiidae</taxon>
        <taxon>Plasmodium</taxon>
        <taxon>Plasmodium (Plasmodium)</taxon>
    </lineage>
</organism>
<proteinExistence type="predicted"/>
<gene>
    <name evidence="2" type="ORF">PGO_004230</name>
</gene>
<dbReference type="AlphaFoldDB" id="A0A1Y1JT72"/>
<keyword evidence="1" id="KW-1133">Transmembrane helix</keyword>
<evidence type="ECO:0000256" key="1">
    <source>
        <dbReference type="SAM" id="Phobius"/>
    </source>
</evidence>
<comment type="caution">
    <text evidence="2">The sequence shown here is derived from an EMBL/GenBank/DDBJ whole genome shotgun (WGS) entry which is preliminary data.</text>
</comment>
<protein>
    <recommendedName>
        <fullName evidence="4">Variable surface protein</fullName>
    </recommendedName>
</protein>
<sequence length="336" mass="40620">MAKKQPQARIHLNLLLLHFSENDLNSVKFYSMMNNNSLELRNPRLTYCRNFSYNFDNLDKIKELCLKYLNYLIYLNIKRSNYNYNKIICNLLSFWLYEKLSETLKDENMRIIAFGDIQRMWSYVYNIRSKSSNFKCVPYDSIVRYYHYRENAKKLYDYYFDFNYLYHISRKCDASCTELCMYLNKIKEAYDYFNVPCNNGKKTYCPVFVKKNEDYDPKKLLQRASCMGYTNEHHDESDTTKEKRLMDQEEEPLAHNELMTEDSSDLSDLISVEPNPIITFRNSLLGLVLLSMLFGLLYKVYENYINLYKFYKLLSKLFLHLYYIIKELIVYIIYYS</sequence>